<dbReference type="InterPro" id="IPR018253">
    <property type="entry name" value="DnaJ_domain_CS"/>
</dbReference>
<feature type="compositionally biased region" description="Low complexity" evidence="1">
    <location>
        <begin position="183"/>
        <end position="207"/>
    </location>
</feature>
<protein>
    <submittedName>
        <fullName evidence="4">DnaJ domain</fullName>
    </submittedName>
</protein>
<dbReference type="InterPro" id="IPR001623">
    <property type="entry name" value="DnaJ_domain"/>
</dbReference>
<organism evidence="4 5">
    <name type="scientific">Pseudocohnilembus persalinus</name>
    <name type="common">Ciliate</name>
    <dbReference type="NCBI Taxonomy" id="266149"/>
    <lineage>
        <taxon>Eukaryota</taxon>
        <taxon>Sar</taxon>
        <taxon>Alveolata</taxon>
        <taxon>Ciliophora</taxon>
        <taxon>Intramacronucleata</taxon>
        <taxon>Oligohymenophorea</taxon>
        <taxon>Scuticociliatia</taxon>
        <taxon>Philasterida</taxon>
        <taxon>Pseudocohnilembidae</taxon>
        <taxon>Pseudocohnilembus</taxon>
    </lineage>
</organism>
<dbReference type="Proteomes" id="UP000054937">
    <property type="component" value="Unassembled WGS sequence"/>
</dbReference>
<dbReference type="InParanoid" id="A0A0V0QTU8"/>
<evidence type="ECO:0000313" key="4">
    <source>
        <dbReference type="EMBL" id="KRX05333.1"/>
    </source>
</evidence>
<name>A0A0V0QTU8_PSEPJ</name>
<keyword evidence="2" id="KW-0812">Transmembrane</keyword>
<keyword evidence="2" id="KW-0472">Membrane</keyword>
<feature type="region of interest" description="Disordered" evidence="1">
    <location>
        <begin position="183"/>
        <end position="217"/>
    </location>
</feature>
<accession>A0A0V0QTU8</accession>
<keyword evidence="5" id="KW-1185">Reference proteome</keyword>
<dbReference type="SUPFAM" id="SSF46565">
    <property type="entry name" value="Chaperone J-domain"/>
    <property type="match status" value="1"/>
</dbReference>
<feature type="transmembrane region" description="Helical" evidence="2">
    <location>
        <begin position="155"/>
        <end position="172"/>
    </location>
</feature>
<gene>
    <name evidence="4" type="ORF">PPERSA_00634</name>
</gene>
<dbReference type="PROSITE" id="PS00636">
    <property type="entry name" value="DNAJ_1"/>
    <property type="match status" value="1"/>
</dbReference>
<dbReference type="PROSITE" id="PS50076">
    <property type="entry name" value="DNAJ_2"/>
    <property type="match status" value="1"/>
</dbReference>
<proteinExistence type="predicted"/>
<feature type="domain" description="J" evidence="3">
    <location>
        <begin position="1"/>
        <end position="64"/>
    </location>
</feature>
<dbReference type="InterPro" id="IPR036869">
    <property type="entry name" value="J_dom_sf"/>
</dbReference>
<sequence length="217" mass="26441">MKVPTNFTQSQLKKSYREFMMNTHPDAIQDEQQKLIAQQQYIEIQNINNVLKNPKQKAIYNQFGAVQQAKTKNFNRQNEDKLGNESKIQFQLNEQIQKQNEKKDHNLNNKNINQHSVQNHLEELIQDLEQDNKLEISKKNSKSTKLRKFAQKKTQFILFPVLIYYIYTALFADQPNQIKQFQEQQQQQQQYHNQKYQEQQYNNQQQYQRERRRQRKY</sequence>
<comment type="caution">
    <text evidence="4">The sequence shown here is derived from an EMBL/GenBank/DDBJ whole genome shotgun (WGS) entry which is preliminary data.</text>
</comment>
<keyword evidence="2" id="KW-1133">Transmembrane helix</keyword>
<evidence type="ECO:0000259" key="3">
    <source>
        <dbReference type="PROSITE" id="PS50076"/>
    </source>
</evidence>
<dbReference type="Pfam" id="PF00226">
    <property type="entry name" value="DnaJ"/>
    <property type="match status" value="1"/>
</dbReference>
<reference evidence="4 5" key="1">
    <citation type="journal article" date="2015" name="Sci. Rep.">
        <title>Genome of the facultative scuticociliatosis pathogen Pseudocohnilembus persalinus provides insight into its virulence through horizontal gene transfer.</title>
        <authorList>
            <person name="Xiong J."/>
            <person name="Wang G."/>
            <person name="Cheng J."/>
            <person name="Tian M."/>
            <person name="Pan X."/>
            <person name="Warren A."/>
            <person name="Jiang C."/>
            <person name="Yuan D."/>
            <person name="Miao W."/>
        </authorList>
    </citation>
    <scope>NUCLEOTIDE SEQUENCE [LARGE SCALE GENOMIC DNA]</scope>
    <source>
        <strain evidence="4">36N120E</strain>
    </source>
</reference>
<dbReference type="EMBL" id="LDAU01000109">
    <property type="protein sequence ID" value="KRX05333.1"/>
    <property type="molecule type" value="Genomic_DNA"/>
</dbReference>
<evidence type="ECO:0000256" key="2">
    <source>
        <dbReference type="SAM" id="Phobius"/>
    </source>
</evidence>
<dbReference type="Gene3D" id="1.10.287.110">
    <property type="entry name" value="DnaJ domain"/>
    <property type="match status" value="1"/>
</dbReference>
<dbReference type="AlphaFoldDB" id="A0A0V0QTU8"/>
<evidence type="ECO:0000256" key="1">
    <source>
        <dbReference type="SAM" id="MobiDB-lite"/>
    </source>
</evidence>
<evidence type="ECO:0000313" key="5">
    <source>
        <dbReference type="Proteomes" id="UP000054937"/>
    </source>
</evidence>